<dbReference type="InterPro" id="IPR008676">
    <property type="entry name" value="MRG"/>
</dbReference>
<dbReference type="PANTHER" id="PTHR10880:SF15">
    <property type="entry name" value="MSL COMPLEX SUBUNIT 3"/>
    <property type="match status" value="1"/>
</dbReference>
<dbReference type="InterPro" id="IPR000953">
    <property type="entry name" value="Chromo/chromo_shadow_dom"/>
</dbReference>
<dbReference type="InterPro" id="IPR016197">
    <property type="entry name" value="Chromo-like_dom_sf"/>
</dbReference>
<dbReference type="RefSeq" id="XP_013757118.1">
    <property type="nucleotide sequence ID" value="XM_013901664.1"/>
</dbReference>
<keyword evidence="2" id="KW-0156">Chromatin regulator</keyword>
<feature type="compositionally biased region" description="Basic and acidic residues" evidence="6">
    <location>
        <begin position="1180"/>
        <end position="1189"/>
    </location>
</feature>
<evidence type="ECO:0000256" key="4">
    <source>
        <dbReference type="ARBA" id="ARBA00023163"/>
    </source>
</evidence>
<dbReference type="SUPFAM" id="SSF54160">
    <property type="entry name" value="Chromo domain-like"/>
    <property type="match status" value="1"/>
</dbReference>
<feature type="region of interest" description="Disordered" evidence="6">
    <location>
        <begin position="1914"/>
        <end position="1946"/>
    </location>
</feature>
<protein>
    <recommendedName>
        <fullName evidence="7">Chromo domain-containing protein</fullName>
    </recommendedName>
</protein>
<evidence type="ECO:0000259" key="7">
    <source>
        <dbReference type="SMART" id="SM00298"/>
    </source>
</evidence>
<name>A0A0L0DDH8_THETB</name>
<feature type="domain" description="Chromo" evidence="7">
    <location>
        <begin position="2318"/>
        <end position="2377"/>
    </location>
</feature>
<evidence type="ECO:0000313" key="8">
    <source>
        <dbReference type="EMBL" id="KNC50156.1"/>
    </source>
</evidence>
<dbReference type="GO" id="GO:0000123">
    <property type="term" value="C:histone acetyltransferase complex"/>
    <property type="evidence" value="ECO:0007669"/>
    <property type="project" value="TreeGrafter"/>
</dbReference>
<dbReference type="InterPro" id="IPR038217">
    <property type="entry name" value="MRG_C_sf"/>
</dbReference>
<dbReference type="eggNOG" id="KOG3001">
    <property type="taxonomic scope" value="Eukaryota"/>
</dbReference>
<feature type="region of interest" description="Disordered" evidence="6">
    <location>
        <begin position="1135"/>
        <end position="1189"/>
    </location>
</feature>
<keyword evidence="5" id="KW-0539">Nucleus</keyword>
<dbReference type="SMART" id="SM00298">
    <property type="entry name" value="CHROMO"/>
    <property type="match status" value="1"/>
</dbReference>
<dbReference type="STRING" id="461836.A0A0L0DDH8"/>
<evidence type="ECO:0000256" key="1">
    <source>
        <dbReference type="ARBA" id="ARBA00004123"/>
    </source>
</evidence>
<dbReference type="GeneID" id="25569876"/>
<evidence type="ECO:0000256" key="3">
    <source>
        <dbReference type="ARBA" id="ARBA00023015"/>
    </source>
</evidence>
<feature type="region of interest" description="Disordered" evidence="6">
    <location>
        <begin position="1564"/>
        <end position="1618"/>
    </location>
</feature>
<gene>
    <name evidence="8" type="ORF">AMSG_11961</name>
</gene>
<feature type="compositionally biased region" description="Low complexity" evidence="6">
    <location>
        <begin position="1575"/>
        <end position="1586"/>
    </location>
</feature>
<dbReference type="GO" id="GO:0006355">
    <property type="term" value="P:regulation of DNA-templated transcription"/>
    <property type="evidence" value="ECO:0007669"/>
    <property type="project" value="InterPro"/>
</dbReference>
<comment type="subcellular location">
    <subcellularLocation>
        <location evidence="1">Nucleus</location>
    </subcellularLocation>
</comment>
<dbReference type="Pfam" id="PF05712">
    <property type="entry name" value="MRG"/>
    <property type="match status" value="1"/>
</dbReference>
<evidence type="ECO:0000256" key="6">
    <source>
        <dbReference type="SAM" id="MobiDB-lite"/>
    </source>
</evidence>
<dbReference type="Gene3D" id="2.30.30.140">
    <property type="match status" value="1"/>
</dbReference>
<keyword evidence="4" id="KW-0804">Transcription</keyword>
<evidence type="ECO:0000313" key="9">
    <source>
        <dbReference type="Proteomes" id="UP000054408"/>
    </source>
</evidence>
<reference evidence="8 9" key="1">
    <citation type="submission" date="2010-05" db="EMBL/GenBank/DDBJ databases">
        <title>The Genome Sequence of Thecamonas trahens ATCC 50062.</title>
        <authorList>
            <consortium name="The Broad Institute Genome Sequencing Platform"/>
            <person name="Russ C."/>
            <person name="Cuomo C."/>
            <person name="Shea T."/>
            <person name="Young S.K."/>
            <person name="Zeng Q."/>
            <person name="Koehrsen M."/>
            <person name="Haas B."/>
            <person name="Borodovsky M."/>
            <person name="Guigo R."/>
            <person name="Alvarado L."/>
            <person name="Berlin A."/>
            <person name="Bochicchio J."/>
            <person name="Borenstein D."/>
            <person name="Chapman S."/>
            <person name="Chen Z."/>
            <person name="Freedman E."/>
            <person name="Gellesch M."/>
            <person name="Goldberg J."/>
            <person name="Griggs A."/>
            <person name="Gujja S."/>
            <person name="Heilman E."/>
            <person name="Heiman D."/>
            <person name="Hepburn T."/>
            <person name="Howarth C."/>
            <person name="Jen D."/>
            <person name="Larson L."/>
            <person name="Mehta T."/>
            <person name="Park D."/>
            <person name="Pearson M."/>
            <person name="Roberts A."/>
            <person name="Saif S."/>
            <person name="Shenoy N."/>
            <person name="Sisk P."/>
            <person name="Stolte C."/>
            <person name="Sykes S."/>
            <person name="Thomson T."/>
            <person name="Walk T."/>
            <person name="White J."/>
            <person name="Yandava C."/>
            <person name="Burger G."/>
            <person name="Gray M.W."/>
            <person name="Holland P.W.H."/>
            <person name="King N."/>
            <person name="Lang F.B.F."/>
            <person name="Roger A.J."/>
            <person name="Ruiz-Trillo I."/>
            <person name="Lander E."/>
            <person name="Nusbaum C."/>
        </authorList>
    </citation>
    <scope>NUCLEOTIDE SEQUENCE [LARGE SCALE GENOMIC DNA]</scope>
    <source>
        <strain evidence="8 9">ATCC 50062</strain>
    </source>
</reference>
<dbReference type="SUPFAM" id="SSF48371">
    <property type="entry name" value="ARM repeat"/>
    <property type="match status" value="1"/>
</dbReference>
<dbReference type="Proteomes" id="UP000054408">
    <property type="component" value="Unassembled WGS sequence"/>
</dbReference>
<feature type="compositionally biased region" description="Gly residues" evidence="6">
    <location>
        <begin position="1919"/>
        <end position="1928"/>
    </location>
</feature>
<dbReference type="InterPro" id="IPR016024">
    <property type="entry name" value="ARM-type_fold"/>
</dbReference>
<organism evidence="8 9">
    <name type="scientific">Thecamonas trahens ATCC 50062</name>
    <dbReference type="NCBI Taxonomy" id="461836"/>
    <lineage>
        <taxon>Eukaryota</taxon>
        <taxon>Apusozoa</taxon>
        <taxon>Apusomonadida</taxon>
        <taxon>Apusomonadidae</taxon>
        <taxon>Thecamonas</taxon>
    </lineage>
</organism>
<sequence>MARSTQPHPAAGLSPPSPASLAAVVVASTKADKMGKDLASHTDKAKLTLRSMALLPHDALAGAPSEVHALLSSLALHMGHIMTVLAAPKYDSVAVLPSFPLLLRIAAAPFRTARALAPVVSHSPSAASTACARAFDVAGVTALEMIEAALVSRPASRAAHMSSASAPLLLSFAAQVLDGVVEIAHDGLASLLGFLGALARMLPPQAIGDYLDVLLPPLFHLEAALSTIAPHSSLPEFRARIADVYALLFDSCPHALCAAFVEASASKDKLVATAASSYVLLHWRDVCCVTELQPAQLFAHTLASAAPDFGSIPIPVIDLGGPYVHAVLSAVLDSPDNDPLLAALLPHLSPFVAPHATVWMAERLANSATPHPKRLLKIYVRLMETGGPTLALDLAATVYPLMSSSPLWSGQSLAMARAVKTTLRLTPSVFYGPFAAALSAGSGVAAHAPTVALLKYLLSLEDLFGPLGPLTYLPADVLASALELTPLAFGTHALLHYAGIWVAARRAAKDSGASFQRLVAHVGMWEAAIACVLAAATPSPGTLWIHPIPTRVLIVQLWYHTRKLARTPLGPVWSSIALAWLGEAVAALGDSVLTPADAALWSALSEATHAAHPPLGHILPRLDAHLSGILRLFKVIMIHLQPPELDELLGPLWTLLNSASYDAVQNALFLLLFALRHKDYGPSANARLQSLFDPAATPEPGNRVAALERFVVVWNHRHFLARKEGVITKRREYSHIPFQPTRVGSLDMSVRSQWEASSSAHAVYTPAATVAFEATDVFNGERGARARLASAALASEATHAAHPPLGHVLPRLDAHLSGILRLFKVIMIHLQPPELDELLGPLWTLLNSASYDAVQNALFLLLFALRHKDYGPSANARLQSLFDPAATPEPGNRVAALERFVVVWNHRHFLARKEGVITKRREYSHIPFQPTRVGSLDMSVRSQWEASSSAHAVYTPAATVAFEATDVFNGERGARARLASAALASSRSPSAANRAPPPPPPTPPTGLTNSAHGRRGGANGAADDSPSSLDLTNLLSRPLATSDDLPQWLQDMQAELLAMERMHANSTTAEIYAEDEFSSRASSRIRDETRARIARQRTRLASGSIAVHVSKYHQKLAAIDQMYYADLEAKRKHKRSAAHGAGGEANEEKGTTFGDDSIVLGGPRPLDDSWDSDDEFEASDDSRTSTESLHRLRRLRLPHSQLYHIVHTESGVEQVAIRQGYGLSPGSAGGGGYGGIDGCGSGGGRRRVSSAIGSASPGVGVEGPAGAAPSSVTVVGLDGLNPAFLHAEPEAFEFPRAFGQLISWVVSSMHDDDRAVATLAVAVVTDCVAQNAPLFLHYIFESIFDAVDEPMAQEAHLSTLATIRASLVEITPEFAYHTFNYLLGLCLWYKAQARDVDVISAMVLPLMARLIPHIPGFSLRALRRERGEFLLSTLPSVYATSARERDRAAARKRKRDMLASRGAAQIRKSTPPGTVAAAFLAVPSRHDTQRDHDVLVQARILASRSVWRPPLWFETAALDVAKLTFMHALLEALSFEVLYFEEILSRPFAHTHLLRVAASPAGSGLASSRGGGPRSGSLSPLVSSRAGPNGRPGVEVPQRTGPASWLDVAKEPPPPPPPPGVQLVERMGLDAVACVHGTKLRVWLRLVRQLLELMPCDSRRLGPLMSCVTRLMQMRSDDESVVRLALDVFVCAVPRFTLFFRKSDGYALVLPPLLALYARVGFHQVIRSLIEDAWLLLLSYAPRTFVLHALAALGTPSAAGQSEATVLLELLVSGMPLALGATAEAGQPAHSRDHVASRENLVRLVVSVVALDPFSSRTLAYLGILHRLLPQLVETATFAGAMWSAPFEALFTALDAAFSKPRALVGLPLANGVALLEVVARFARLGGSFSSAHARMVRRVMGTMLCASTPSALAEAGEGRGGSRGGGRPQDEGEPLESQRSSSSEAASASVGLEWFNERLVERALAAGDASPQLGAMLDAVALAVVDFVQGMAQWPGSGVLLAGLRTLLQRYPHRLSLNVSAHVVTPLFPLTLAAHTAASVRDALMLLVVALLEASDFDVLPPLVSALAKLVPTLASTGYKTSSRVWAKLGRTLGKARRKARIPEPSSGGLPLPIVLRVLVPVALYYGSGEHATAHAPHRHWPQLLRLLLPTLHEPDTPGFCVAVLALRSMLLRGSPYVVSTWPAAAVAINRARELRGLVRFALSAPALRRLDAALANGPASSAELRSEWLTLCSRLASFERHVLGYDLDSEPAPSFSASTAAFQVPAIAITTATPVKTARAAFEARAMRRNKSADEPLAGFAYGKGQPAYCYHGPLMYEAKIRDVKLSAERVPMYLVHYRGWNEAWDEWVNEGRLRPYIYDVHLDVVAARTQASRDYKAQQDKLKADAAKVDAKSKASKAARMTKIVLKSSFSAPSSKSRKRKASASASDSASKRAKPSTSANASAVEKARAELEMDLPELLVQFLLSDAEFVTKEKKLVSLPRTPTVSSVLRSFLDALGVTGLDPRIAIIDGLRSLFNLALPLRLLYRFERLQFIESVRDGANTPDAADVYGAEHLLRLIVRLPSIVDPMAYSPDERSLLASCLQDLVQFLEANPHVFLDVYETPTPAYLRMNGGP</sequence>
<keyword evidence="3" id="KW-0805">Transcription regulation</keyword>
<dbReference type="OrthoDB" id="124855at2759"/>
<feature type="region of interest" description="Disordered" evidence="6">
    <location>
        <begin position="980"/>
        <end position="1030"/>
    </location>
</feature>
<dbReference type="GO" id="GO:0006325">
    <property type="term" value="P:chromatin organization"/>
    <property type="evidence" value="ECO:0007669"/>
    <property type="project" value="UniProtKB-KW"/>
</dbReference>
<feature type="compositionally biased region" description="Pro residues" evidence="6">
    <location>
        <begin position="995"/>
        <end position="1004"/>
    </location>
</feature>
<feature type="region of interest" description="Disordered" evidence="6">
    <location>
        <begin position="2413"/>
        <end position="2445"/>
    </location>
</feature>
<dbReference type="InterPro" id="IPR053820">
    <property type="entry name" value="MSL3_chromo-like"/>
</dbReference>
<dbReference type="GO" id="GO:0005634">
    <property type="term" value="C:nucleus"/>
    <property type="evidence" value="ECO:0007669"/>
    <property type="project" value="UniProtKB-SubCell"/>
</dbReference>
<feature type="compositionally biased region" description="Low complexity" evidence="6">
    <location>
        <begin position="980"/>
        <end position="994"/>
    </location>
</feature>
<evidence type="ECO:0000256" key="5">
    <source>
        <dbReference type="ARBA" id="ARBA00023242"/>
    </source>
</evidence>
<feature type="compositionally biased region" description="Acidic residues" evidence="6">
    <location>
        <begin position="1168"/>
        <end position="1179"/>
    </location>
</feature>
<dbReference type="Pfam" id="PF22732">
    <property type="entry name" value="MSL3_chromo-like"/>
    <property type="match status" value="1"/>
</dbReference>
<dbReference type="PANTHER" id="PTHR10880">
    <property type="entry name" value="MORTALITY FACTOR 4-LIKE PROTEIN"/>
    <property type="match status" value="1"/>
</dbReference>
<evidence type="ECO:0000256" key="2">
    <source>
        <dbReference type="ARBA" id="ARBA00022853"/>
    </source>
</evidence>
<keyword evidence="9" id="KW-1185">Reference proteome</keyword>
<accession>A0A0L0DDH8</accession>
<proteinExistence type="predicted"/>
<dbReference type="PROSITE" id="PS51640">
    <property type="entry name" value="MRG"/>
    <property type="match status" value="1"/>
</dbReference>
<dbReference type="InterPro" id="IPR026541">
    <property type="entry name" value="MRG_dom"/>
</dbReference>
<dbReference type="EMBL" id="GL349460">
    <property type="protein sequence ID" value="KNC50156.1"/>
    <property type="molecule type" value="Genomic_DNA"/>
</dbReference>
<dbReference type="Gene3D" id="1.10.274.30">
    <property type="entry name" value="MRG domain"/>
    <property type="match status" value="1"/>
</dbReference>